<evidence type="ECO:0000259" key="9">
    <source>
        <dbReference type="Pfam" id="PF24566"/>
    </source>
</evidence>
<feature type="domain" description="Integrator complex subunit 3 N-terminal" evidence="8">
    <location>
        <begin position="63"/>
        <end position="467"/>
    </location>
</feature>
<evidence type="ECO:0000256" key="6">
    <source>
        <dbReference type="SAM" id="Coils"/>
    </source>
</evidence>
<feature type="compositionally biased region" description="Basic and acidic residues" evidence="7">
    <location>
        <begin position="524"/>
        <end position="538"/>
    </location>
</feature>
<name>F6X2V0_CIOIN</name>
<dbReference type="GO" id="GO:0005737">
    <property type="term" value="C:cytoplasm"/>
    <property type="evidence" value="ECO:0000318"/>
    <property type="project" value="GO_Central"/>
</dbReference>
<proteinExistence type="inferred from homology"/>
<dbReference type="FunCoup" id="F6X2V0">
    <property type="interactions" value="636"/>
</dbReference>
<evidence type="ECO:0000256" key="3">
    <source>
        <dbReference type="ARBA" id="ARBA00006130"/>
    </source>
</evidence>
<feature type="coiled-coil region" evidence="6">
    <location>
        <begin position="22"/>
        <end position="49"/>
    </location>
</feature>
<protein>
    <submittedName>
        <fullName evidence="10">Integrator complex subunit 3-like</fullName>
    </submittedName>
</protein>
<dbReference type="Ensembl" id="ENSCINT00000005183.3">
    <property type="protein sequence ID" value="ENSCINP00000005183.3"/>
    <property type="gene ID" value="ENSCING00000002537.3"/>
</dbReference>
<dbReference type="Proteomes" id="UP000008144">
    <property type="component" value="Unassembled WGS sequence"/>
</dbReference>
<keyword evidence="6" id="KW-0175">Coiled coil</keyword>
<dbReference type="InterPro" id="IPR045334">
    <property type="entry name" value="INTS3"/>
</dbReference>
<sequence>MAHTTTGTNNLKIFNTLSFEAKEELEEKLEKSLNLIQNLLENISSEREANDILTKHVSIGNTEHESVCIGLLCKILSDRQTASKTFQNLMMVNRDSLNCVLLHMNIIIIEKFRKLTDAARMQVLWIVNELVRTSANGSENLCIALMKQIVGGGTSAKNVWMCENVLDMLINNQAWVEKSISLLQITVYTYLRLLQDHFHSNFTSLRQKEANFVVTLMREKWMECCCIGRDLIRLMSAVARIPEIERLWSDVLYKPETLSPSFTGVLSLLQTRTSRKFLTCRVTPDMENKLNFILLKVRFGNHKRYQDWFQRQYLATPDSQTLRSDLIRYICGCIYPSNEILSSDIIPRWAVIGWLLSTCTSRIATSYSNLALFWDWLFYSPDKNSIMDIEPGVLVMHQSIRSHPAITTSLLDFLCRTMVEFHPPINAQIKQGVHLALRTILEKRVVQSLSPILDNPKLDNELRGLIRANLSEFCSLPIADGKPPLTPTIPLEASETSLLPGKRSDDIIEEEPMVIDDDDSDNETLERKSGNNDVDVSHDSNAIFSDDEEDYGKKGTDLNIWRESPTPEPRDINSDMERLDDTLRDLIGQLQRADLTDLDERCERMQDIIDHVLSMDEFDNEVSTPLSSCLTQLLSDHFCKSIITLASCDITDEYLERCVEKPLYVIFRNLCQSKKDEDSFGVLLSLLSEMYSIQSRLGYHLLFFLAVKNQTLNEDNMFIYESFAQNTQLGDVYNCLMMDLKHCQEDNSTMLVFLVPHVYKEFPEHCIGNSELLNIIVAVLDPQQLEELQCLIMMGSLCMMKKDGILNVLVSSLEWESFEQYCVWQLFAVHDLQPDLALPLLQKLNSKNHPEALSMLLLAFRHQRPTQEMVKHVISRQFGDGDRFATSLLRHWAIGHMKELAEHLTVLLSKSKPR</sequence>
<dbReference type="InParanoid" id="F6X2V0"/>
<dbReference type="PANTHER" id="PTHR13587">
    <property type="entry name" value="INTEGRATOR COMPLEX SUBUNIT 3"/>
    <property type="match status" value="1"/>
</dbReference>
<evidence type="ECO:0000313" key="10">
    <source>
        <dbReference type="Ensembl" id="ENSCINP00000005183.3"/>
    </source>
</evidence>
<dbReference type="InterPro" id="IPR056518">
    <property type="entry name" value="HEAT_Ints3_C"/>
</dbReference>
<evidence type="ECO:0000256" key="1">
    <source>
        <dbReference type="ARBA" id="ARBA00004123"/>
    </source>
</evidence>
<dbReference type="GO" id="GO:0005634">
    <property type="term" value="C:nucleus"/>
    <property type="evidence" value="ECO:0007669"/>
    <property type="project" value="UniProtKB-SubCell"/>
</dbReference>
<dbReference type="Pfam" id="PF10189">
    <property type="entry name" value="Ints3_N"/>
    <property type="match status" value="1"/>
</dbReference>
<reference evidence="10" key="3">
    <citation type="submission" date="2025-09" db="UniProtKB">
        <authorList>
            <consortium name="Ensembl"/>
        </authorList>
    </citation>
    <scope>IDENTIFICATION</scope>
</reference>
<evidence type="ECO:0000256" key="2">
    <source>
        <dbReference type="ARBA" id="ARBA00004496"/>
    </source>
</evidence>
<feature type="domain" description="Ints3-like C-terminal" evidence="9">
    <location>
        <begin position="596"/>
        <end position="911"/>
    </location>
</feature>
<evidence type="ECO:0000259" key="8">
    <source>
        <dbReference type="Pfam" id="PF10189"/>
    </source>
</evidence>
<dbReference type="GeneTree" id="ENSGT00390000014184"/>
<comment type="similarity">
    <text evidence="3">Belongs to the Integrator subunit 3 family.</text>
</comment>
<evidence type="ECO:0000256" key="4">
    <source>
        <dbReference type="ARBA" id="ARBA00022490"/>
    </source>
</evidence>
<dbReference type="InterPro" id="IPR019333">
    <property type="entry name" value="INTS3_N"/>
</dbReference>
<keyword evidence="5" id="KW-0539">Nucleus</keyword>
<evidence type="ECO:0000313" key="11">
    <source>
        <dbReference type="Proteomes" id="UP000008144"/>
    </source>
</evidence>
<dbReference type="PANTHER" id="PTHR13587:SF7">
    <property type="entry name" value="INTEGRATOR COMPLEX SUBUNIT 3"/>
    <property type="match status" value="1"/>
</dbReference>
<keyword evidence="11" id="KW-1185">Reference proteome</keyword>
<reference evidence="10" key="2">
    <citation type="submission" date="2025-08" db="UniProtKB">
        <authorList>
            <consortium name="Ensembl"/>
        </authorList>
    </citation>
    <scope>IDENTIFICATION</scope>
</reference>
<comment type="subcellular location">
    <subcellularLocation>
        <location evidence="2">Cytoplasm</location>
    </subcellularLocation>
    <subcellularLocation>
        <location evidence="1">Nucleus</location>
    </subcellularLocation>
</comment>
<dbReference type="AlphaFoldDB" id="F6X2V0"/>
<feature type="compositionally biased region" description="Acidic residues" evidence="7">
    <location>
        <begin position="507"/>
        <end position="523"/>
    </location>
</feature>
<accession>F6X2V0</accession>
<evidence type="ECO:0000256" key="7">
    <source>
        <dbReference type="SAM" id="MobiDB-lite"/>
    </source>
</evidence>
<dbReference type="STRING" id="7719.ENSCINP00000005183"/>
<evidence type="ECO:0000256" key="5">
    <source>
        <dbReference type="ARBA" id="ARBA00023242"/>
    </source>
</evidence>
<dbReference type="HOGENOM" id="CLU_007659_0_0_1"/>
<gene>
    <name evidence="10" type="primary">LOC100176679</name>
</gene>
<dbReference type="OMA" id="FEQYCLW"/>
<reference evidence="11" key="1">
    <citation type="journal article" date="2002" name="Science">
        <title>The draft genome of Ciona intestinalis: insights into chordate and vertebrate origins.</title>
        <authorList>
            <person name="Dehal P."/>
            <person name="Satou Y."/>
            <person name="Campbell R.K."/>
            <person name="Chapman J."/>
            <person name="Degnan B."/>
            <person name="De Tomaso A."/>
            <person name="Davidson B."/>
            <person name="Di Gregorio A."/>
            <person name="Gelpke M."/>
            <person name="Goodstein D.M."/>
            <person name="Harafuji N."/>
            <person name="Hastings K.E."/>
            <person name="Ho I."/>
            <person name="Hotta K."/>
            <person name="Huang W."/>
            <person name="Kawashima T."/>
            <person name="Lemaire P."/>
            <person name="Martinez D."/>
            <person name="Meinertzhagen I.A."/>
            <person name="Necula S."/>
            <person name="Nonaka M."/>
            <person name="Putnam N."/>
            <person name="Rash S."/>
            <person name="Saiga H."/>
            <person name="Satake M."/>
            <person name="Terry A."/>
            <person name="Yamada L."/>
            <person name="Wang H.G."/>
            <person name="Awazu S."/>
            <person name="Azumi K."/>
            <person name="Boore J."/>
            <person name="Branno M."/>
            <person name="Chin-Bow S."/>
            <person name="DeSantis R."/>
            <person name="Doyle S."/>
            <person name="Francino P."/>
            <person name="Keys D.N."/>
            <person name="Haga S."/>
            <person name="Hayashi H."/>
            <person name="Hino K."/>
            <person name="Imai K.S."/>
            <person name="Inaba K."/>
            <person name="Kano S."/>
            <person name="Kobayashi K."/>
            <person name="Kobayashi M."/>
            <person name="Lee B.I."/>
            <person name="Makabe K.W."/>
            <person name="Manohar C."/>
            <person name="Matassi G."/>
            <person name="Medina M."/>
            <person name="Mochizuki Y."/>
            <person name="Mount S."/>
            <person name="Morishita T."/>
            <person name="Miura S."/>
            <person name="Nakayama A."/>
            <person name="Nishizaka S."/>
            <person name="Nomoto H."/>
            <person name="Ohta F."/>
            <person name="Oishi K."/>
            <person name="Rigoutsos I."/>
            <person name="Sano M."/>
            <person name="Sasaki A."/>
            <person name="Sasakura Y."/>
            <person name="Shoguchi E."/>
            <person name="Shin-i T."/>
            <person name="Spagnuolo A."/>
            <person name="Stainier D."/>
            <person name="Suzuki M.M."/>
            <person name="Tassy O."/>
            <person name="Takatori N."/>
            <person name="Tokuoka M."/>
            <person name="Yagi K."/>
            <person name="Yoshizaki F."/>
            <person name="Wada S."/>
            <person name="Zhang C."/>
            <person name="Hyatt P.D."/>
            <person name="Larimer F."/>
            <person name="Detter C."/>
            <person name="Doggett N."/>
            <person name="Glavina T."/>
            <person name="Hawkins T."/>
            <person name="Richardson P."/>
            <person name="Lucas S."/>
            <person name="Kohara Y."/>
            <person name="Levine M."/>
            <person name="Satoh N."/>
            <person name="Rokhsar D.S."/>
        </authorList>
    </citation>
    <scope>NUCLEOTIDE SEQUENCE [LARGE SCALE GENOMIC DNA]</scope>
</reference>
<feature type="region of interest" description="Disordered" evidence="7">
    <location>
        <begin position="500"/>
        <end position="558"/>
    </location>
</feature>
<dbReference type="Pfam" id="PF24566">
    <property type="entry name" value="HEAT_Ints3_C"/>
    <property type="match status" value="1"/>
</dbReference>
<organism evidence="10 11">
    <name type="scientific">Ciona intestinalis</name>
    <name type="common">Transparent sea squirt</name>
    <name type="synonym">Ascidia intestinalis</name>
    <dbReference type="NCBI Taxonomy" id="7719"/>
    <lineage>
        <taxon>Eukaryota</taxon>
        <taxon>Metazoa</taxon>
        <taxon>Chordata</taxon>
        <taxon>Tunicata</taxon>
        <taxon>Ascidiacea</taxon>
        <taxon>Phlebobranchia</taxon>
        <taxon>Cionidae</taxon>
        <taxon>Ciona</taxon>
    </lineage>
</organism>
<keyword evidence="4" id="KW-0963">Cytoplasm</keyword>